<feature type="transmembrane region" description="Helical" evidence="2">
    <location>
        <begin position="189"/>
        <end position="207"/>
    </location>
</feature>
<dbReference type="PROSITE" id="PS50113">
    <property type="entry name" value="PAC"/>
    <property type="match status" value="1"/>
</dbReference>
<dbReference type="NCBIfam" id="TIGR00229">
    <property type="entry name" value="sensory_box"/>
    <property type="match status" value="1"/>
</dbReference>
<dbReference type="Pfam" id="PF00989">
    <property type="entry name" value="PAS"/>
    <property type="match status" value="1"/>
</dbReference>
<feature type="domain" description="PAC" evidence="4">
    <location>
        <begin position="323"/>
        <end position="375"/>
    </location>
</feature>
<feature type="domain" description="EAL" evidence="5">
    <location>
        <begin position="734"/>
        <end position="988"/>
    </location>
</feature>
<dbReference type="Pfam" id="PF01590">
    <property type="entry name" value="GAF"/>
    <property type="match status" value="1"/>
</dbReference>
<keyword evidence="2" id="KW-0812">Transmembrane</keyword>
<dbReference type="CDD" id="cd00130">
    <property type="entry name" value="PAS"/>
    <property type="match status" value="1"/>
</dbReference>
<dbReference type="InterPro" id="IPR003018">
    <property type="entry name" value="GAF"/>
</dbReference>
<dbReference type="Gene3D" id="1.20.120.30">
    <property type="entry name" value="Aspartate receptor, ligand-binding domain"/>
    <property type="match status" value="1"/>
</dbReference>
<dbReference type="InterPro" id="IPR013767">
    <property type="entry name" value="PAS_fold"/>
</dbReference>
<protein>
    <recommendedName>
        <fullName evidence="9">EAL domain-containing protein</fullName>
    </recommendedName>
</protein>
<dbReference type="SUPFAM" id="SSF55781">
    <property type="entry name" value="GAF domain-like"/>
    <property type="match status" value="1"/>
</dbReference>
<dbReference type="InterPro" id="IPR035919">
    <property type="entry name" value="EAL_sf"/>
</dbReference>
<dbReference type="InterPro" id="IPR035965">
    <property type="entry name" value="PAS-like_dom_sf"/>
</dbReference>
<organism evidence="7 8">
    <name type="scientific">Thiocapsa imhoffii</name>
    <dbReference type="NCBI Taxonomy" id="382777"/>
    <lineage>
        <taxon>Bacteria</taxon>
        <taxon>Pseudomonadati</taxon>
        <taxon>Pseudomonadota</taxon>
        <taxon>Gammaproteobacteria</taxon>
        <taxon>Chromatiales</taxon>
        <taxon>Chromatiaceae</taxon>
        <taxon>Thiocapsa</taxon>
    </lineage>
</organism>
<dbReference type="CDD" id="cd01948">
    <property type="entry name" value="EAL"/>
    <property type="match status" value="1"/>
</dbReference>
<dbReference type="Pfam" id="PF00990">
    <property type="entry name" value="GGDEF"/>
    <property type="match status" value="1"/>
</dbReference>
<dbReference type="SMART" id="SM00052">
    <property type="entry name" value="EAL"/>
    <property type="match status" value="1"/>
</dbReference>
<dbReference type="InterPro" id="IPR000160">
    <property type="entry name" value="GGDEF_dom"/>
</dbReference>
<dbReference type="EMBL" id="NRSD01000004">
    <property type="protein sequence ID" value="MBK1644270.1"/>
    <property type="molecule type" value="Genomic_DNA"/>
</dbReference>
<evidence type="ECO:0000259" key="6">
    <source>
        <dbReference type="PROSITE" id="PS50887"/>
    </source>
</evidence>
<dbReference type="InterPro" id="IPR029787">
    <property type="entry name" value="Nucleotide_cyclase"/>
</dbReference>
<dbReference type="InterPro" id="IPR000014">
    <property type="entry name" value="PAS"/>
</dbReference>
<dbReference type="CDD" id="cd01949">
    <property type="entry name" value="GGDEF"/>
    <property type="match status" value="1"/>
</dbReference>
<dbReference type="PROSITE" id="PS50887">
    <property type="entry name" value="GGDEF"/>
    <property type="match status" value="1"/>
</dbReference>
<dbReference type="SMART" id="SM00065">
    <property type="entry name" value="GAF"/>
    <property type="match status" value="1"/>
</dbReference>
<dbReference type="Gene3D" id="3.20.20.450">
    <property type="entry name" value="EAL domain"/>
    <property type="match status" value="1"/>
</dbReference>
<comment type="caution">
    <text evidence="7">The sequence shown here is derived from an EMBL/GenBank/DDBJ whole genome shotgun (WGS) entry which is preliminary data.</text>
</comment>
<accession>A0A9X1B8P2</accession>
<evidence type="ECO:0008006" key="9">
    <source>
        <dbReference type="Google" id="ProtNLM"/>
    </source>
</evidence>
<evidence type="ECO:0000256" key="1">
    <source>
        <dbReference type="ARBA" id="ARBA00001946"/>
    </source>
</evidence>
<comment type="cofactor">
    <cofactor evidence="1">
        <name>Mg(2+)</name>
        <dbReference type="ChEBI" id="CHEBI:18420"/>
    </cofactor>
</comment>
<dbReference type="Gene3D" id="3.30.450.40">
    <property type="match status" value="1"/>
</dbReference>
<dbReference type="SMART" id="SM00267">
    <property type="entry name" value="GGDEF"/>
    <property type="match status" value="1"/>
</dbReference>
<dbReference type="SMART" id="SM00086">
    <property type="entry name" value="PAC"/>
    <property type="match status" value="1"/>
</dbReference>
<evidence type="ECO:0000259" key="4">
    <source>
        <dbReference type="PROSITE" id="PS50113"/>
    </source>
</evidence>
<dbReference type="Gene3D" id="3.30.450.20">
    <property type="entry name" value="PAS domain"/>
    <property type="match status" value="1"/>
</dbReference>
<evidence type="ECO:0000259" key="3">
    <source>
        <dbReference type="PROSITE" id="PS50112"/>
    </source>
</evidence>
<dbReference type="InterPro" id="IPR052155">
    <property type="entry name" value="Biofilm_reg_signaling"/>
</dbReference>
<dbReference type="Pfam" id="PF00563">
    <property type="entry name" value="EAL"/>
    <property type="match status" value="1"/>
</dbReference>
<evidence type="ECO:0000259" key="5">
    <source>
        <dbReference type="PROSITE" id="PS50883"/>
    </source>
</evidence>
<feature type="domain" description="GGDEF" evidence="6">
    <location>
        <begin position="592"/>
        <end position="725"/>
    </location>
</feature>
<keyword evidence="2" id="KW-0472">Membrane</keyword>
<dbReference type="InterPro" id="IPR000700">
    <property type="entry name" value="PAS-assoc_C"/>
</dbReference>
<evidence type="ECO:0000313" key="7">
    <source>
        <dbReference type="EMBL" id="MBK1644270.1"/>
    </source>
</evidence>
<dbReference type="PROSITE" id="PS50112">
    <property type="entry name" value="PAS"/>
    <property type="match status" value="1"/>
</dbReference>
<dbReference type="SUPFAM" id="SSF55073">
    <property type="entry name" value="Nucleotide cyclase"/>
    <property type="match status" value="1"/>
</dbReference>
<name>A0A9X1B8P2_9GAMM</name>
<feature type="domain" description="PAS" evidence="3">
    <location>
        <begin position="243"/>
        <end position="314"/>
    </location>
</feature>
<dbReference type="FunFam" id="3.30.70.270:FF:000001">
    <property type="entry name" value="Diguanylate cyclase domain protein"/>
    <property type="match status" value="1"/>
</dbReference>
<dbReference type="PANTHER" id="PTHR44757">
    <property type="entry name" value="DIGUANYLATE CYCLASE DGCP"/>
    <property type="match status" value="1"/>
</dbReference>
<proteinExistence type="predicted"/>
<dbReference type="InterPro" id="IPR043128">
    <property type="entry name" value="Rev_trsase/Diguanyl_cyclase"/>
</dbReference>
<dbReference type="GO" id="GO:0006355">
    <property type="term" value="P:regulation of DNA-templated transcription"/>
    <property type="evidence" value="ECO:0007669"/>
    <property type="project" value="InterPro"/>
</dbReference>
<dbReference type="PANTHER" id="PTHR44757:SF2">
    <property type="entry name" value="BIOFILM ARCHITECTURE MAINTENANCE PROTEIN MBAA"/>
    <property type="match status" value="1"/>
</dbReference>
<keyword evidence="2" id="KW-1133">Transmembrane helix</keyword>
<dbReference type="SUPFAM" id="SSF141868">
    <property type="entry name" value="EAL domain-like"/>
    <property type="match status" value="1"/>
</dbReference>
<feature type="transmembrane region" description="Helical" evidence="2">
    <location>
        <begin position="12"/>
        <end position="32"/>
    </location>
</feature>
<sequence>MILTQAQRSTTGWVALTVALTMSVLIVHQAAIDIPSRTRAQQEMIASALLERLAAAIPLELDEADTHWVERLLALERLDLQVLELDLIADAPGEPVGTFTSTQVGWFDGDSATRSNLLDAARTAAMQPQFATLTEPRRLLAIMALGDPPATPSPSNAAPPPLPVVSLVMELAAIEAAQRRQLLAWTNPLIWLFAAALVLSITLITNASPHQAGTSTQGGRTLLNRATETPLHGVRATDAFSQRLADLEHILDIAAVVLVGIDARGHVRLVNRKACLVLGLARDQIIGRDWVDTFIPERERPRTRHILANLIDVEQADHAELISGIEGALLCADGSERLIEWNNSRILDPAGHIIGALGSGTDITERKQAERALSYLVTLETVLVETSRSLVAAPADAVGPVVENALGAVARRMHADRAYVFVLSRDGLSMRNTHEWSASGLGLMNESSAPRVPTSLIPRWMETLQYGDDIRIDDVARLPETWRVDREQLEQLEVRAVAAVALRVAGRLGGFVAIEMVSEPRVWRDSEMRALGFLGDLIGGAFERRRNELKLIESRRKLEEIALYDPLTRLPNRRLLAERMDEAVAQARERGDLLGVCYLDLDGFKPINDTLGHKMGDRVLMTVASRLRACVGEQDTVARLGGDEFVLLMTHLESLSDCAAGLERVLASLAQPILIDGETLGVTGSLGATLFPQDAGDADTLLRHADHAMYQAKQQGRNRYQFFKSLDDPSDQAQKAELSRIRTAIEGHELRLHVQPRVDMRSGQIVGVEALVRWEHPERGLLPAREFVPLMKGDELLKDLDWWVMEHALELLEAWQQDHPGLSMSLNLSGCTLDDPAFITRLQDVLARHPTIAPARLQLEIVESEALHDVETTASVIRACAVLDVRFALDGFGNGYASLTDFRCLPAQIVKIDQVVVRDILRSRDDRCLVEGVIGIAHAFEREVVAEGVESAMHGLLLMDLGCRLAQGYGIAEPMPPEQLRAWMTTYAVPYLWNERPKVDWTVEDLTLLSLEALVRGWVKRLIRSASSDPAARPLEPRAEASEFSAWLAGEGKTRYSDRPNFIPLETSHQRLCEQASLLLEASRFERSAAVHRIPALFQQRDALIQAIQALQQDILEDRDRHSGRIVRSQHSAILEARNRSATQA</sequence>
<keyword evidence="8" id="KW-1185">Reference proteome</keyword>
<dbReference type="InterPro" id="IPR029016">
    <property type="entry name" value="GAF-like_dom_sf"/>
</dbReference>
<dbReference type="InterPro" id="IPR001610">
    <property type="entry name" value="PAC"/>
</dbReference>
<gene>
    <name evidence="7" type="ORF">CKO25_06290</name>
</gene>
<dbReference type="GO" id="GO:0003824">
    <property type="term" value="F:catalytic activity"/>
    <property type="evidence" value="ECO:0007669"/>
    <property type="project" value="UniProtKB-ARBA"/>
</dbReference>
<dbReference type="Gene3D" id="3.30.70.270">
    <property type="match status" value="1"/>
</dbReference>
<dbReference type="NCBIfam" id="TIGR00254">
    <property type="entry name" value="GGDEF"/>
    <property type="match status" value="1"/>
</dbReference>
<dbReference type="PROSITE" id="PS50883">
    <property type="entry name" value="EAL"/>
    <property type="match status" value="1"/>
</dbReference>
<dbReference type="InterPro" id="IPR001633">
    <property type="entry name" value="EAL_dom"/>
</dbReference>
<dbReference type="SUPFAM" id="SSF55785">
    <property type="entry name" value="PYP-like sensor domain (PAS domain)"/>
    <property type="match status" value="1"/>
</dbReference>
<evidence type="ECO:0000313" key="8">
    <source>
        <dbReference type="Proteomes" id="UP001138802"/>
    </source>
</evidence>
<dbReference type="Proteomes" id="UP001138802">
    <property type="component" value="Unassembled WGS sequence"/>
</dbReference>
<dbReference type="SMART" id="SM00091">
    <property type="entry name" value="PAS"/>
    <property type="match status" value="1"/>
</dbReference>
<reference evidence="7 8" key="1">
    <citation type="journal article" date="2020" name="Microorganisms">
        <title>Osmotic Adaptation and Compatible Solute Biosynthesis of Phototrophic Bacteria as Revealed from Genome Analyses.</title>
        <authorList>
            <person name="Imhoff J.F."/>
            <person name="Rahn T."/>
            <person name="Kunzel S."/>
            <person name="Keller A."/>
            <person name="Neulinger S.C."/>
        </authorList>
    </citation>
    <scope>NUCLEOTIDE SEQUENCE [LARGE SCALE GENOMIC DNA]</scope>
    <source>
        <strain evidence="7 8">DSM 21303</strain>
    </source>
</reference>
<dbReference type="AlphaFoldDB" id="A0A9X1B8P2"/>
<evidence type="ECO:0000256" key="2">
    <source>
        <dbReference type="SAM" id="Phobius"/>
    </source>
</evidence>